<dbReference type="InterPro" id="IPR020845">
    <property type="entry name" value="AMP-binding_CS"/>
</dbReference>
<dbReference type="GO" id="GO:0016405">
    <property type="term" value="F:CoA-ligase activity"/>
    <property type="evidence" value="ECO:0007669"/>
    <property type="project" value="TreeGrafter"/>
</dbReference>
<organism evidence="2 3">
    <name type="scientific">Tannerella sp. oral taxon BU063 isolate Cell 8/11</name>
    <dbReference type="NCBI Taxonomy" id="1411915"/>
    <lineage>
        <taxon>Bacteria</taxon>
        <taxon>Pseudomonadati</taxon>
        <taxon>Bacteroidota</taxon>
        <taxon>Bacteroidia</taxon>
        <taxon>Bacteroidales</taxon>
        <taxon>Tannerellaceae</taxon>
        <taxon>Tannerella</taxon>
    </lineage>
</organism>
<evidence type="ECO:0000313" key="3">
    <source>
        <dbReference type="Proteomes" id="UP000034980"/>
    </source>
</evidence>
<dbReference type="Pfam" id="PF00501">
    <property type="entry name" value="AMP-binding"/>
    <property type="match status" value="1"/>
</dbReference>
<dbReference type="PANTHER" id="PTHR24096">
    <property type="entry name" value="LONG-CHAIN-FATTY-ACID--COA LIGASE"/>
    <property type="match status" value="1"/>
</dbReference>
<accession>W2D1A5</accession>
<dbReference type="InterPro" id="IPR042099">
    <property type="entry name" value="ANL_N_sf"/>
</dbReference>
<comment type="caution">
    <text evidence="2">The sequence shown here is derived from an EMBL/GenBank/DDBJ whole genome shotgun (WGS) entry which is preliminary data.</text>
</comment>
<dbReference type="InterPro" id="IPR000873">
    <property type="entry name" value="AMP-dep_synth/lig_dom"/>
</dbReference>
<proteinExistence type="predicted"/>
<feature type="non-terminal residue" evidence="2">
    <location>
        <position position="200"/>
    </location>
</feature>
<dbReference type="PROSITE" id="PS00455">
    <property type="entry name" value="AMP_BINDING"/>
    <property type="match status" value="1"/>
</dbReference>
<feature type="domain" description="AMP-dependent synthetase/ligase" evidence="1">
    <location>
        <begin position="4"/>
        <end position="195"/>
    </location>
</feature>
<evidence type="ECO:0000313" key="2">
    <source>
        <dbReference type="EMBL" id="ETK13224.1"/>
    </source>
</evidence>
<dbReference type="Gene3D" id="3.40.50.12780">
    <property type="entry name" value="N-terminal domain of ligase-like"/>
    <property type="match status" value="1"/>
</dbReference>
<gene>
    <name evidence="2" type="ORF">T235_04130</name>
</gene>
<dbReference type="Proteomes" id="UP000034980">
    <property type="component" value="Unassembled WGS sequence"/>
</dbReference>
<dbReference type="AlphaFoldDB" id="W2D1A5"/>
<sequence length="200" mass="22591">MHIEQPDEMAILNYTSGTTGYSKGVMLPYRSLWSNTRFAADHLSFIKAGDHFVCMLPMAHMYGLAFEIMNGINKGCHIHFLPRVPNPKVVIDTFTAVRPRLIIAVPLIIEKIVRTRIFPEINKPTTRLLRSLPGIGRLIDRRICKALSAAFGSDFSEIVIGGAAINKEVEQFLHRIGFRYTVGYGMTECGPLISYEYWKT</sequence>
<evidence type="ECO:0000259" key="1">
    <source>
        <dbReference type="Pfam" id="PF00501"/>
    </source>
</evidence>
<protein>
    <recommendedName>
        <fullName evidence="1">AMP-dependent synthetase/ligase domain-containing protein</fullName>
    </recommendedName>
</protein>
<dbReference type="PANTHER" id="PTHR24096:SF420">
    <property type="entry name" value="LONG-CHAIN-FATTY-ACID--COA LIGASE-RELATED"/>
    <property type="match status" value="1"/>
</dbReference>
<dbReference type="SUPFAM" id="SSF56801">
    <property type="entry name" value="Acetyl-CoA synthetase-like"/>
    <property type="match status" value="1"/>
</dbReference>
<reference evidence="2 3" key="1">
    <citation type="submission" date="2013-11" db="EMBL/GenBank/DDBJ databases">
        <title>Single cell genomics of uncultured Tannerella BU063 (oral taxon 286).</title>
        <authorList>
            <person name="Beall C.J."/>
            <person name="Campbell A.G."/>
            <person name="Griffen A.L."/>
            <person name="Podar M."/>
            <person name="Leys E.J."/>
        </authorList>
    </citation>
    <scope>NUCLEOTIDE SEQUENCE [LARGE SCALE GENOMIC DNA]</scope>
    <source>
        <strain evidence="2">Cell 8/11</strain>
    </source>
</reference>
<name>W2D1A5_9BACT</name>
<dbReference type="EMBL" id="AYYF01000771">
    <property type="protein sequence ID" value="ETK13224.1"/>
    <property type="molecule type" value="Genomic_DNA"/>
</dbReference>